<sequence>MNLINILNEKEISLIVSLPENNVELAKAALLAGADVLKIHINVEHRASKTRFGSLTEELEVIKKIVSLCNEYDKPIGIVAGGHDKIPMKEIEGIMNEGFSFISLYDKHMNPLIFNKDIYRMVAIDNNYKLEYVKAYDELPIDVLECSIMDPETYGDELTVREILQYQSIRSTTSKPMVIPTQRNITPEQVLILQEMGINAIMIGAIVTGKTKDSIYESTLKYRNMIDNFNSERVINE</sequence>
<dbReference type="GeneID" id="93042119"/>
<dbReference type="EMBL" id="JAMRYU010000001">
    <property type="protein sequence ID" value="MDC4238970.1"/>
    <property type="molecule type" value="Genomic_DNA"/>
</dbReference>
<dbReference type="AlphaFoldDB" id="A0A9X4AYV7"/>
<reference evidence="1" key="1">
    <citation type="submission" date="2022-05" db="EMBL/GenBank/DDBJ databases">
        <title>Draft genome sequence of Clostridium tertium strain CP3 isolated from Peru.</title>
        <authorList>
            <person name="Hurtado R."/>
            <person name="Lima L."/>
            <person name="Sousa T."/>
            <person name="Jaiswal A.K."/>
            <person name="Tiwari S."/>
            <person name="Maturrano L."/>
            <person name="Brenig B."/>
            <person name="Azevedo V."/>
        </authorList>
    </citation>
    <scope>NUCLEOTIDE SEQUENCE</scope>
    <source>
        <strain evidence="1">CP3</strain>
    </source>
</reference>
<dbReference type="InterPro" id="IPR036206">
    <property type="entry name" value="ThiamineP_synth_sf"/>
</dbReference>
<dbReference type="Proteomes" id="UP001141183">
    <property type="component" value="Unassembled WGS sequence"/>
</dbReference>
<dbReference type="SUPFAM" id="SSF51391">
    <property type="entry name" value="Thiamin phosphate synthase"/>
    <property type="match status" value="1"/>
</dbReference>
<gene>
    <name evidence="1" type="ORF">NE398_02140</name>
</gene>
<evidence type="ECO:0000313" key="2">
    <source>
        <dbReference type="Proteomes" id="UP001141183"/>
    </source>
</evidence>
<name>A0A9X4AYV7_9CLOT</name>
<keyword evidence="2" id="KW-1185">Reference proteome</keyword>
<evidence type="ECO:0000313" key="1">
    <source>
        <dbReference type="EMBL" id="MDC4238970.1"/>
    </source>
</evidence>
<comment type="caution">
    <text evidence="1">The sequence shown here is derived from an EMBL/GenBank/DDBJ whole genome shotgun (WGS) entry which is preliminary data.</text>
</comment>
<proteinExistence type="predicted"/>
<dbReference type="RefSeq" id="WP_008679770.1">
    <property type="nucleotide sequence ID" value="NZ_BAAACM010000002.1"/>
</dbReference>
<accession>A0A9X4AYV7</accession>
<organism evidence="1 2">
    <name type="scientific">Clostridium tertium</name>
    <dbReference type="NCBI Taxonomy" id="1559"/>
    <lineage>
        <taxon>Bacteria</taxon>
        <taxon>Bacillati</taxon>
        <taxon>Bacillota</taxon>
        <taxon>Clostridia</taxon>
        <taxon>Eubacteriales</taxon>
        <taxon>Clostridiaceae</taxon>
        <taxon>Clostridium</taxon>
    </lineage>
</organism>
<protein>
    <submittedName>
        <fullName evidence="1">Uncharacterized protein</fullName>
    </submittedName>
</protein>